<comment type="caution">
    <text evidence="1">The sequence shown here is derived from an EMBL/GenBank/DDBJ whole genome shotgun (WGS) entry which is preliminary data.</text>
</comment>
<proteinExistence type="predicted"/>
<dbReference type="AlphaFoldDB" id="A0AAE3T827"/>
<dbReference type="SUPFAM" id="SSF52096">
    <property type="entry name" value="ClpP/crotonase"/>
    <property type="match status" value="1"/>
</dbReference>
<evidence type="ECO:0000313" key="1">
    <source>
        <dbReference type="EMBL" id="MDF0599649.1"/>
    </source>
</evidence>
<dbReference type="PANTHER" id="PTHR43459">
    <property type="entry name" value="ENOYL-COA HYDRATASE"/>
    <property type="match status" value="1"/>
</dbReference>
<dbReference type="RefSeq" id="WP_275565792.1">
    <property type="nucleotide sequence ID" value="NZ_JARGYC010000004.1"/>
</dbReference>
<reference evidence="1" key="1">
    <citation type="submission" date="2023-03" db="EMBL/GenBank/DDBJ databases">
        <title>Multiphase analysis and comparison of six strains from genera Psychromarinibacter, Lutimaribacter, and Maritimibacter, including a novel species: Psychromarinibacter sediminicola sp. nov.</title>
        <authorList>
            <person name="Wang Y.-H."/>
            <person name="Ye M.-Q."/>
            <person name="Du Z.-J."/>
        </authorList>
    </citation>
    <scope>NUCLEOTIDE SEQUENCE</scope>
    <source>
        <strain evidence="1">C21-152</strain>
    </source>
</reference>
<accession>A0AAE3T827</accession>
<sequence length="258" mass="26705">MSVAVAFDTLPDGTALSGLTLTAPRANALTPQLLQDLSDALDRAEAAGAAALLISGGRNFSTGGDVAAFRDAAARGEARAFAARLVPQLQEIVLRLVALPCLVAVAARGAVTGGAAGLLFAADVAAVHPGCFVQPYYARVGFAPDGGWTALLPDRIGAGRAARWLLCDRRLTGPALVEAGLADTCDAEPEAAARRLLADGRTGAQLAAKALIWDAARRSALRERLHRETDAFLDRIDRGDTRAGMDAFLAAGKETSHV</sequence>
<organism evidence="1 2">
    <name type="scientific">Psychromarinibacter sediminicola</name>
    <dbReference type="NCBI Taxonomy" id="3033385"/>
    <lineage>
        <taxon>Bacteria</taxon>
        <taxon>Pseudomonadati</taxon>
        <taxon>Pseudomonadota</taxon>
        <taxon>Alphaproteobacteria</taxon>
        <taxon>Rhodobacterales</taxon>
        <taxon>Paracoccaceae</taxon>
        <taxon>Psychromarinibacter</taxon>
    </lineage>
</organism>
<dbReference type="CDD" id="cd06558">
    <property type="entry name" value="crotonase-like"/>
    <property type="match status" value="1"/>
</dbReference>
<evidence type="ECO:0000313" key="2">
    <source>
        <dbReference type="Proteomes" id="UP001220964"/>
    </source>
</evidence>
<name>A0AAE3T827_9RHOB</name>
<dbReference type="PANTHER" id="PTHR43459:SF1">
    <property type="entry name" value="EG:BACN32G11.4 PROTEIN"/>
    <property type="match status" value="1"/>
</dbReference>
<protein>
    <submittedName>
        <fullName evidence="1">Enoyl-CoA hydratase/isomerase family protein</fullName>
    </submittedName>
</protein>
<dbReference type="EMBL" id="JARGYC010000004">
    <property type="protein sequence ID" value="MDF0599649.1"/>
    <property type="molecule type" value="Genomic_DNA"/>
</dbReference>
<dbReference type="InterPro" id="IPR029045">
    <property type="entry name" value="ClpP/crotonase-like_dom_sf"/>
</dbReference>
<dbReference type="Pfam" id="PF00378">
    <property type="entry name" value="ECH_1"/>
    <property type="match status" value="1"/>
</dbReference>
<dbReference type="GO" id="GO:0003824">
    <property type="term" value="F:catalytic activity"/>
    <property type="evidence" value="ECO:0007669"/>
    <property type="project" value="UniProtKB-ARBA"/>
</dbReference>
<dbReference type="InterPro" id="IPR001753">
    <property type="entry name" value="Enoyl-CoA_hydra/iso"/>
</dbReference>
<gene>
    <name evidence="1" type="ORF">P1J78_02785</name>
</gene>
<keyword evidence="2" id="KW-1185">Reference proteome</keyword>
<dbReference type="Proteomes" id="UP001220964">
    <property type="component" value="Unassembled WGS sequence"/>
</dbReference>
<dbReference type="Gene3D" id="3.90.226.10">
    <property type="entry name" value="2-enoyl-CoA Hydratase, Chain A, domain 1"/>
    <property type="match status" value="1"/>
</dbReference>